<evidence type="ECO:0000313" key="2">
    <source>
        <dbReference type="EMBL" id="RZM77225.1"/>
    </source>
</evidence>
<dbReference type="OrthoDB" id="567987at2"/>
<dbReference type="InterPro" id="IPR003018">
    <property type="entry name" value="GAF"/>
</dbReference>
<gene>
    <name evidence="2" type="ORF">DYY88_16390</name>
</gene>
<feature type="domain" description="GAF" evidence="1">
    <location>
        <begin position="200"/>
        <end position="360"/>
    </location>
</feature>
<dbReference type="Pfam" id="PF13185">
    <property type="entry name" value="GAF_2"/>
    <property type="match status" value="1"/>
</dbReference>
<dbReference type="RefSeq" id="WP_072041316.1">
    <property type="nucleotide sequence ID" value="NZ_QVFV01000004.1"/>
</dbReference>
<comment type="caution">
    <text evidence="2">The sequence shown here is derived from an EMBL/GenBank/DDBJ whole genome shotgun (WGS) entry which is preliminary data.</text>
</comment>
<feature type="domain" description="GAF" evidence="1">
    <location>
        <begin position="29"/>
        <end position="179"/>
    </location>
</feature>
<name>A0A4Q7E5T7_9CYAN</name>
<evidence type="ECO:0000313" key="3">
    <source>
        <dbReference type="Proteomes" id="UP000292459"/>
    </source>
</evidence>
<proteinExistence type="predicted"/>
<keyword evidence="3" id="KW-1185">Reference proteome</keyword>
<feature type="domain" description="GAF" evidence="1">
    <location>
        <begin position="548"/>
        <end position="698"/>
    </location>
</feature>
<dbReference type="Pfam" id="PF01590">
    <property type="entry name" value="GAF"/>
    <property type="match status" value="1"/>
</dbReference>
<dbReference type="Proteomes" id="UP000292459">
    <property type="component" value="Unassembled WGS sequence"/>
</dbReference>
<accession>A0A4Q7E5T7</accession>
<evidence type="ECO:0000259" key="1">
    <source>
        <dbReference type="SMART" id="SM00065"/>
    </source>
</evidence>
<feature type="domain" description="GAF" evidence="1">
    <location>
        <begin position="378"/>
        <end position="527"/>
    </location>
</feature>
<dbReference type="Gene3D" id="3.30.565.10">
    <property type="entry name" value="Histidine kinase-like ATPase, C-terminal domain"/>
    <property type="match status" value="1"/>
</dbReference>
<sequence>MVSTLPSPNPERRLAALARILKLLRETEDLDRLVSSLLDNLKEELHYSLLWFGLYERVQHQVVSQGFLAPKPHRSLKSTFALAPGDLMEQVVIQQRPLIINDLRIEPRIAAWNEMAQQLAIQGALIFPVRHRDICYGLLIMGSEHWGQGITNSDRTFISTICSALADVLHKREQTLQTEQRKDPGVALASLIDQLQTSDDRDTQLIKIAQSIAGFVRPDRVRVFWLEPDKFEFWERLILRTKQARAPKCYTIDAPGLVMPVSEIRGVYQLLSKQQPLVVGEAQSANTAALPDRFLQLLKAEALIVVPILEQGSLLGFISVESDLAQVWSDDSRSYCKTVANLAGLMMPTVSAAEVQRQSEQEMQLLTGVVRSIQSESDWHQTLEMCGENLCQTLDAQQFLVLMHDAEHDGYQVMFQKRTLPRKRVSSAWPALDEVDWQMLEDSPTAIAINDLANDLKLLAWRENFEALDLQSVLACNVTPGNVPEGIILVASPHPRQWSTAAGHLLQQVAQQISLILRQWQLQQQTNQQEDLYSSIQWGLRTLQQTFHLEQLEESACQYLSDVLDAPLVALVNWQVGDHHAKVGRVISRHVDFGADQDSVIPLSSDAIINWAQQTDGPLPVTWEDFPPDTRAWITGPPNSKFLLVALKTADKHVPNGVWIVADRGDRRWSNHQLTLVSVLARQLAWSRRHLDIVDLLLERQESLEALNWYKHQRLNEAHRQLKVNLSRLSDPITQGKGLTAQRQLQLVRQLNTLTNGIENVVTQETWELRKHQQTTPLISLLNRLMDRVNPLIQSQHLWAKVHNESNVIIAGDLEKIEFVLYELMVAACQRSPEHGRLDIWCRPLERTHMELAITDDGDIPRQLLKDLKHGRPDDILVPSLLDIPPGLHFSICNTLIKQVGGEFSLQKLEDGRIMSRVVLTVAHKGK</sequence>
<dbReference type="Gene3D" id="3.30.450.40">
    <property type="match status" value="4"/>
</dbReference>
<protein>
    <submittedName>
        <fullName evidence="2">GAF domain-containing protein</fullName>
    </submittedName>
</protein>
<dbReference type="InterPro" id="IPR029016">
    <property type="entry name" value="GAF-like_dom_sf"/>
</dbReference>
<dbReference type="EMBL" id="QVFV01000004">
    <property type="protein sequence ID" value="RZM77225.1"/>
    <property type="molecule type" value="Genomic_DNA"/>
</dbReference>
<reference evidence="2 3" key="1">
    <citation type="submission" date="2018-11" db="EMBL/GenBank/DDBJ databases">
        <title>Whole genome sequencing of an environmental sample.</title>
        <authorList>
            <person name="Sarangi A.N."/>
            <person name="Singh D."/>
            <person name="Tripathy S."/>
        </authorList>
    </citation>
    <scope>NUCLEOTIDE SEQUENCE [LARGE SCALE GENOMIC DNA]</scope>
    <source>
        <strain evidence="2 3">Lakshadweep</strain>
    </source>
</reference>
<dbReference type="SMART" id="SM00065">
    <property type="entry name" value="GAF"/>
    <property type="match status" value="4"/>
</dbReference>
<organism evidence="2 3">
    <name type="scientific">Leptolyngbya iicbica LK</name>
    <dbReference type="NCBI Taxonomy" id="2294035"/>
    <lineage>
        <taxon>Bacteria</taxon>
        <taxon>Bacillati</taxon>
        <taxon>Cyanobacteriota</taxon>
        <taxon>Cyanophyceae</taxon>
        <taxon>Leptolyngbyales</taxon>
        <taxon>Leptolyngbyaceae</taxon>
        <taxon>Leptolyngbya group</taxon>
        <taxon>Leptolyngbya</taxon>
        <taxon>Leptolyngbya iicbica</taxon>
    </lineage>
</organism>
<dbReference type="SUPFAM" id="SSF55781">
    <property type="entry name" value="GAF domain-like"/>
    <property type="match status" value="4"/>
</dbReference>
<dbReference type="InterPro" id="IPR036890">
    <property type="entry name" value="HATPase_C_sf"/>
</dbReference>
<dbReference type="SUPFAM" id="SSF55874">
    <property type="entry name" value="ATPase domain of HSP90 chaperone/DNA topoisomerase II/histidine kinase"/>
    <property type="match status" value="1"/>
</dbReference>
<dbReference type="AlphaFoldDB" id="A0A4Q7E5T7"/>